<comment type="similarity">
    <text evidence="2">Belongs to the metallo-dependent hydrolases superfamily. Adenosine and AMP deaminases family.</text>
</comment>
<dbReference type="GO" id="GO:0043103">
    <property type="term" value="P:hypoxanthine salvage"/>
    <property type="evidence" value="ECO:0007669"/>
    <property type="project" value="TreeGrafter"/>
</dbReference>
<comment type="caution">
    <text evidence="7">The sequence shown here is derived from an EMBL/GenBank/DDBJ whole genome shotgun (WGS) entry which is preliminary data.</text>
</comment>
<dbReference type="InterPro" id="IPR001365">
    <property type="entry name" value="A_deaminase_dom"/>
</dbReference>
<evidence type="ECO:0000256" key="5">
    <source>
        <dbReference type="ARBA" id="ARBA00022833"/>
    </source>
</evidence>
<evidence type="ECO:0000259" key="6">
    <source>
        <dbReference type="Pfam" id="PF00962"/>
    </source>
</evidence>
<dbReference type="PANTHER" id="PTHR43114:SF6">
    <property type="entry name" value="ADENINE DEAMINASE"/>
    <property type="match status" value="1"/>
</dbReference>
<comment type="cofactor">
    <cofactor evidence="1">
        <name>Zn(2+)</name>
        <dbReference type="ChEBI" id="CHEBI:29105"/>
    </cofactor>
</comment>
<evidence type="ECO:0000256" key="1">
    <source>
        <dbReference type="ARBA" id="ARBA00001947"/>
    </source>
</evidence>
<name>A0A2U2DMB7_9HYPH</name>
<dbReference type="NCBIfam" id="TIGR01430">
    <property type="entry name" value="aden_deam"/>
    <property type="match status" value="1"/>
</dbReference>
<sequence>MPNLKAKETKGTATMTSMSEFLARVPKIELHLHLEGSIRPETALALSVKNGVKLPPFQEVKDLYRYETLEEFLAIYTAVSDSVVSADDYRRITYEMLQSCAGSNARYVEFFFSPQVHFPNGISFDTQMDGITAGMADAERDFGIVSRAAPGVNRELGPAAGEELLDMILVRGDQKLIGIGLDFNEAPFPPEPYGPLFARAREAGLNVTAHAGETGPADFVRSSIDSLGVRRIDHGYHVVDDEDLMKRCRDEGILFTVCPSTSAVTSPWHDLSAPDHAIRRMKDFDLKVMINSDDPPMFFTDLGGEYEKAAGPLGFSPADIRTSILTAIEGSWLDEETKKDWTASWAAEIDTLIAELA</sequence>
<dbReference type="SUPFAM" id="SSF51556">
    <property type="entry name" value="Metallo-dependent hydrolases"/>
    <property type="match status" value="1"/>
</dbReference>
<protein>
    <submittedName>
        <fullName evidence="7">Adenosine deaminase</fullName>
    </submittedName>
</protein>
<accession>A0A2U2DMB7</accession>
<dbReference type="EMBL" id="QFBC01000010">
    <property type="protein sequence ID" value="PWE54457.1"/>
    <property type="molecule type" value="Genomic_DNA"/>
</dbReference>
<dbReference type="Pfam" id="PF00962">
    <property type="entry name" value="A_deaminase"/>
    <property type="match status" value="1"/>
</dbReference>
<evidence type="ECO:0000313" key="8">
    <source>
        <dbReference type="Proteomes" id="UP000245252"/>
    </source>
</evidence>
<reference evidence="7 8" key="1">
    <citation type="submission" date="2018-05" db="EMBL/GenBank/DDBJ databases">
        <title>The draft genome of strain NS-104.</title>
        <authorList>
            <person name="Hang P."/>
            <person name="Jiang J."/>
        </authorList>
    </citation>
    <scope>NUCLEOTIDE SEQUENCE [LARGE SCALE GENOMIC DNA]</scope>
    <source>
        <strain evidence="7 8">NS-104</strain>
    </source>
</reference>
<evidence type="ECO:0000256" key="4">
    <source>
        <dbReference type="ARBA" id="ARBA00022801"/>
    </source>
</evidence>
<feature type="domain" description="Adenosine deaminase" evidence="6">
    <location>
        <begin position="26"/>
        <end position="340"/>
    </location>
</feature>
<dbReference type="GO" id="GO:0046872">
    <property type="term" value="F:metal ion binding"/>
    <property type="evidence" value="ECO:0007669"/>
    <property type="project" value="UniProtKB-KW"/>
</dbReference>
<evidence type="ECO:0000313" key="7">
    <source>
        <dbReference type="EMBL" id="PWE54457.1"/>
    </source>
</evidence>
<dbReference type="OrthoDB" id="105475at2"/>
<dbReference type="GO" id="GO:0000034">
    <property type="term" value="F:adenine deaminase activity"/>
    <property type="evidence" value="ECO:0007669"/>
    <property type="project" value="TreeGrafter"/>
</dbReference>
<dbReference type="GO" id="GO:0005829">
    <property type="term" value="C:cytosol"/>
    <property type="evidence" value="ECO:0007669"/>
    <property type="project" value="TreeGrafter"/>
</dbReference>
<keyword evidence="4" id="KW-0378">Hydrolase</keyword>
<proteinExistence type="inferred from homology"/>
<keyword evidence="3" id="KW-0479">Metal-binding</keyword>
<dbReference type="Proteomes" id="UP000245252">
    <property type="component" value="Unassembled WGS sequence"/>
</dbReference>
<dbReference type="InterPro" id="IPR032466">
    <property type="entry name" value="Metal_Hydrolase"/>
</dbReference>
<dbReference type="Gene3D" id="3.20.20.140">
    <property type="entry name" value="Metal-dependent hydrolases"/>
    <property type="match status" value="1"/>
</dbReference>
<organism evidence="7 8">
    <name type="scientific">Metarhizobium album</name>
    <dbReference type="NCBI Taxonomy" id="2182425"/>
    <lineage>
        <taxon>Bacteria</taxon>
        <taxon>Pseudomonadati</taxon>
        <taxon>Pseudomonadota</taxon>
        <taxon>Alphaproteobacteria</taxon>
        <taxon>Hyphomicrobiales</taxon>
        <taxon>Rhizobiaceae</taxon>
        <taxon>Metarhizobium</taxon>
    </lineage>
</organism>
<evidence type="ECO:0000256" key="3">
    <source>
        <dbReference type="ARBA" id="ARBA00022723"/>
    </source>
</evidence>
<keyword evidence="5" id="KW-0862">Zinc</keyword>
<dbReference type="PANTHER" id="PTHR43114">
    <property type="entry name" value="ADENINE DEAMINASE"/>
    <property type="match status" value="1"/>
</dbReference>
<dbReference type="AlphaFoldDB" id="A0A2U2DMB7"/>
<keyword evidence="8" id="KW-1185">Reference proteome</keyword>
<dbReference type="GO" id="GO:0006146">
    <property type="term" value="P:adenine catabolic process"/>
    <property type="evidence" value="ECO:0007669"/>
    <property type="project" value="TreeGrafter"/>
</dbReference>
<dbReference type="InterPro" id="IPR006330">
    <property type="entry name" value="Ado/ade_deaminase"/>
</dbReference>
<evidence type="ECO:0000256" key="2">
    <source>
        <dbReference type="ARBA" id="ARBA00006676"/>
    </source>
</evidence>
<gene>
    <name evidence="7" type="primary">add</name>
    <name evidence="7" type="ORF">DEM27_20350</name>
</gene>